<keyword evidence="1 3" id="KW-0853">WD repeat</keyword>
<feature type="repeat" description="WD" evidence="3">
    <location>
        <begin position="55"/>
        <end position="95"/>
    </location>
</feature>
<evidence type="ECO:0000256" key="2">
    <source>
        <dbReference type="ARBA" id="ARBA00022737"/>
    </source>
</evidence>
<dbReference type="EMBL" id="MU007032">
    <property type="protein sequence ID" value="KAF2431399.1"/>
    <property type="molecule type" value="Genomic_DNA"/>
</dbReference>
<dbReference type="GO" id="GO:0043130">
    <property type="term" value="F:ubiquitin binding"/>
    <property type="evidence" value="ECO:0007669"/>
    <property type="project" value="TreeGrafter"/>
</dbReference>
<evidence type="ECO:0000313" key="5">
    <source>
        <dbReference type="Proteomes" id="UP000800235"/>
    </source>
</evidence>
<dbReference type="SUPFAM" id="SSF50978">
    <property type="entry name" value="WD40 repeat-like"/>
    <property type="match status" value="1"/>
</dbReference>
<dbReference type="Proteomes" id="UP000800235">
    <property type="component" value="Unassembled WGS sequence"/>
</dbReference>
<feature type="repeat" description="WD" evidence="3">
    <location>
        <begin position="178"/>
        <end position="218"/>
    </location>
</feature>
<dbReference type="InterPro" id="IPR020472">
    <property type="entry name" value="WD40_PAC1"/>
</dbReference>
<dbReference type="GO" id="GO:0005634">
    <property type="term" value="C:nucleus"/>
    <property type="evidence" value="ECO:0007669"/>
    <property type="project" value="TreeGrafter"/>
</dbReference>
<accession>A0A9P4NUA1</accession>
<dbReference type="PANTHER" id="PTHR19849:SF1">
    <property type="entry name" value="F-BOX_WD REPEAT-CONTAINING PROTEIN 7"/>
    <property type="match status" value="1"/>
</dbReference>
<proteinExistence type="predicted"/>
<dbReference type="Pfam" id="PF00400">
    <property type="entry name" value="WD40"/>
    <property type="match status" value="6"/>
</dbReference>
<dbReference type="OrthoDB" id="538223at2759"/>
<dbReference type="GO" id="GO:0043161">
    <property type="term" value="P:proteasome-mediated ubiquitin-dependent protein catabolic process"/>
    <property type="evidence" value="ECO:0007669"/>
    <property type="project" value="TreeGrafter"/>
</dbReference>
<evidence type="ECO:0000256" key="3">
    <source>
        <dbReference type="PROSITE-ProRule" id="PRU00221"/>
    </source>
</evidence>
<protein>
    <submittedName>
        <fullName evidence="4">WD40 repeat-like protein</fullName>
    </submittedName>
</protein>
<comment type="caution">
    <text evidence="4">The sequence shown here is derived from an EMBL/GenBank/DDBJ whole genome shotgun (WGS) entry which is preliminary data.</text>
</comment>
<keyword evidence="2" id="KW-0677">Repeat</keyword>
<dbReference type="Gene3D" id="2.130.10.10">
    <property type="entry name" value="YVTN repeat-like/Quinoprotein amine dehydrogenase"/>
    <property type="match status" value="1"/>
</dbReference>
<dbReference type="SMART" id="SM00320">
    <property type="entry name" value="WD40"/>
    <property type="match status" value="6"/>
</dbReference>
<dbReference type="InterPro" id="IPR001680">
    <property type="entry name" value="WD40_rpt"/>
</dbReference>
<dbReference type="PROSITE" id="PS00678">
    <property type="entry name" value="WD_REPEATS_1"/>
    <property type="match status" value="2"/>
</dbReference>
<gene>
    <name evidence="4" type="ORF">EJ08DRAFT_733354</name>
</gene>
<dbReference type="PANTHER" id="PTHR19849">
    <property type="entry name" value="PHOSPHOLIPASE A-2-ACTIVATING PROTEIN"/>
    <property type="match status" value="1"/>
</dbReference>
<dbReference type="InterPro" id="IPR036322">
    <property type="entry name" value="WD40_repeat_dom_sf"/>
</dbReference>
<dbReference type="PROSITE" id="PS50082">
    <property type="entry name" value="WD_REPEATS_2"/>
    <property type="match status" value="3"/>
</dbReference>
<evidence type="ECO:0000313" key="4">
    <source>
        <dbReference type="EMBL" id="KAF2431399.1"/>
    </source>
</evidence>
<dbReference type="CDD" id="cd00200">
    <property type="entry name" value="WD40"/>
    <property type="match status" value="1"/>
</dbReference>
<evidence type="ECO:0000256" key="1">
    <source>
        <dbReference type="ARBA" id="ARBA00022574"/>
    </source>
</evidence>
<dbReference type="PROSITE" id="PS50294">
    <property type="entry name" value="WD_REPEATS_REGION"/>
    <property type="match status" value="2"/>
</dbReference>
<dbReference type="GO" id="GO:0005737">
    <property type="term" value="C:cytoplasm"/>
    <property type="evidence" value="ECO:0007669"/>
    <property type="project" value="TreeGrafter"/>
</dbReference>
<feature type="repeat" description="WD" evidence="3">
    <location>
        <begin position="96"/>
        <end position="137"/>
    </location>
</feature>
<dbReference type="InterPro" id="IPR019775">
    <property type="entry name" value="WD40_repeat_CS"/>
</dbReference>
<organism evidence="4 5">
    <name type="scientific">Tothia fuscella</name>
    <dbReference type="NCBI Taxonomy" id="1048955"/>
    <lineage>
        <taxon>Eukaryota</taxon>
        <taxon>Fungi</taxon>
        <taxon>Dikarya</taxon>
        <taxon>Ascomycota</taxon>
        <taxon>Pezizomycotina</taxon>
        <taxon>Dothideomycetes</taxon>
        <taxon>Pleosporomycetidae</taxon>
        <taxon>Venturiales</taxon>
        <taxon>Cylindrosympodiaceae</taxon>
        <taxon>Tothia</taxon>
    </lineage>
</organism>
<dbReference type="InterPro" id="IPR015943">
    <property type="entry name" value="WD40/YVTN_repeat-like_dom_sf"/>
</dbReference>
<name>A0A9P4NUA1_9PEZI</name>
<dbReference type="AlphaFoldDB" id="A0A9P4NUA1"/>
<dbReference type="GO" id="GO:0010992">
    <property type="term" value="P:ubiquitin recycling"/>
    <property type="evidence" value="ECO:0007669"/>
    <property type="project" value="TreeGrafter"/>
</dbReference>
<keyword evidence="5" id="KW-1185">Reference proteome</keyword>
<sequence length="344" mass="37328">MIQATTLSTLIVVSEAGKQRLPVTLYATKNGEIALSLEGGDVLVYYTEKEGKKLLRRHEDTVWAIASSADGKLYTGSRDATIIIWDLENGTAIQTLQGHTSTVRTLHVFSNGERLVSSSKDNTLQIWDLKTGDCVHVLEGHTANPWKVAQFGNLILSADTKGGAFIWDATTGKEVHALSGPSDSIYAVAMDAERSYTAGASNGDVRVWDNITGKCIAELQGHAAFVVRLDINDNFIATGDGRGVFKLWSKKTLDLHSSHDSQKDTVMDLAVSERWLVSAGKHGDVKVWDGETGDLVQHLRDDDDAAVTSEGTWHVFSVALSGEHVVVGKWFGEHPAIEEADGKT</sequence>
<reference evidence="4" key="1">
    <citation type="journal article" date="2020" name="Stud. Mycol.">
        <title>101 Dothideomycetes genomes: a test case for predicting lifestyles and emergence of pathogens.</title>
        <authorList>
            <person name="Haridas S."/>
            <person name="Albert R."/>
            <person name="Binder M."/>
            <person name="Bloem J."/>
            <person name="Labutti K."/>
            <person name="Salamov A."/>
            <person name="Andreopoulos B."/>
            <person name="Baker S."/>
            <person name="Barry K."/>
            <person name="Bills G."/>
            <person name="Bluhm B."/>
            <person name="Cannon C."/>
            <person name="Castanera R."/>
            <person name="Culley D."/>
            <person name="Daum C."/>
            <person name="Ezra D."/>
            <person name="Gonzalez J."/>
            <person name="Henrissat B."/>
            <person name="Kuo A."/>
            <person name="Liang C."/>
            <person name="Lipzen A."/>
            <person name="Lutzoni F."/>
            <person name="Magnuson J."/>
            <person name="Mondo S."/>
            <person name="Nolan M."/>
            <person name="Ohm R."/>
            <person name="Pangilinan J."/>
            <person name="Park H.-J."/>
            <person name="Ramirez L."/>
            <person name="Alfaro M."/>
            <person name="Sun H."/>
            <person name="Tritt A."/>
            <person name="Yoshinaga Y."/>
            <person name="Zwiers L.-H."/>
            <person name="Turgeon B."/>
            <person name="Goodwin S."/>
            <person name="Spatafora J."/>
            <person name="Crous P."/>
            <person name="Grigoriev I."/>
        </authorList>
    </citation>
    <scope>NUCLEOTIDE SEQUENCE</scope>
    <source>
        <strain evidence="4">CBS 130266</strain>
    </source>
</reference>
<dbReference type="PRINTS" id="PR00320">
    <property type="entry name" value="GPROTEINBRPT"/>
</dbReference>